<evidence type="ECO:0000256" key="7">
    <source>
        <dbReference type="ARBA" id="ARBA00023285"/>
    </source>
</evidence>
<keyword evidence="4" id="KW-0846">Cobalamin</keyword>
<evidence type="ECO:0000256" key="6">
    <source>
        <dbReference type="ARBA" id="ARBA00023235"/>
    </source>
</evidence>
<dbReference type="PANTHER" id="PTHR48101">
    <property type="entry name" value="METHYLMALONYL-COA MUTASE, MITOCHONDRIAL-RELATED"/>
    <property type="match status" value="1"/>
</dbReference>
<dbReference type="InterPro" id="IPR006099">
    <property type="entry name" value="MeMalonylCoA_mutase_a/b_cat"/>
</dbReference>
<evidence type="ECO:0000256" key="3">
    <source>
        <dbReference type="ARBA" id="ARBA00012398"/>
    </source>
</evidence>
<dbReference type="GO" id="GO:0046872">
    <property type="term" value="F:metal ion binding"/>
    <property type="evidence" value="ECO:0007669"/>
    <property type="project" value="UniProtKB-KW"/>
</dbReference>
<organism evidence="10 11">
    <name type="scientific">Melaminivora suipulveris</name>
    <dbReference type="NCBI Taxonomy" id="2109913"/>
    <lineage>
        <taxon>Bacteria</taxon>
        <taxon>Pseudomonadati</taxon>
        <taxon>Pseudomonadota</taxon>
        <taxon>Betaproteobacteria</taxon>
        <taxon>Burkholderiales</taxon>
        <taxon>Comamonadaceae</taxon>
        <taxon>Melaminivora</taxon>
    </lineage>
</organism>
<keyword evidence="6" id="KW-0413">Isomerase</keyword>
<evidence type="ECO:0000313" key="10">
    <source>
        <dbReference type="EMBL" id="AVO47978.1"/>
    </source>
</evidence>
<dbReference type="FunFam" id="3.20.20.240:FF:000001">
    <property type="entry name" value="Probable methylmalonyl-coa mutase"/>
    <property type="match status" value="1"/>
</dbReference>
<dbReference type="GO" id="GO:0005737">
    <property type="term" value="C:cytoplasm"/>
    <property type="evidence" value="ECO:0007669"/>
    <property type="project" value="TreeGrafter"/>
</dbReference>
<dbReference type="Pfam" id="PF02310">
    <property type="entry name" value="B12-binding"/>
    <property type="match status" value="1"/>
</dbReference>
<dbReference type="CDD" id="cd02071">
    <property type="entry name" value="MM_CoA_mut_B12_BD"/>
    <property type="match status" value="1"/>
</dbReference>
<dbReference type="GO" id="GO:0004494">
    <property type="term" value="F:methylmalonyl-CoA mutase activity"/>
    <property type="evidence" value="ECO:0007669"/>
    <property type="project" value="UniProtKB-EC"/>
</dbReference>
<dbReference type="OrthoDB" id="9762378at2"/>
<dbReference type="InterPro" id="IPR036724">
    <property type="entry name" value="Cobalamin-bd_sf"/>
</dbReference>
<dbReference type="NCBIfam" id="TIGR00640">
    <property type="entry name" value="acid_CoA_mut_C"/>
    <property type="match status" value="1"/>
</dbReference>
<dbReference type="GO" id="GO:0019678">
    <property type="term" value="P:propionate metabolic process, methylmalonyl pathway"/>
    <property type="evidence" value="ECO:0007669"/>
    <property type="project" value="TreeGrafter"/>
</dbReference>
<comment type="similarity">
    <text evidence="2">Belongs to the methylmalonyl-CoA mutase family.</text>
</comment>
<evidence type="ECO:0000256" key="4">
    <source>
        <dbReference type="ARBA" id="ARBA00022628"/>
    </source>
</evidence>
<name>A0A2R3Q866_9BURK</name>
<feature type="domain" description="B12-binding" evidence="9">
    <location>
        <begin position="589"/>
        <end position="720"/>
    </location>
</feature>
<dbReference type="PROSITE" id="PS51332">
    <property type="entry name" value="B12_BINDING"/>
    <property type="match status" value="1"/>
</dbReference>
<dbReference type="NCBIfam" id="TIGR00641">
    <property type="entry name" value="acid_CoA_mut_N"/>
    <property type="match status" value="1"/>
</dbReference>
<dbReference type="Proteomes" id="UP000237925">
    <property type="component" value="Chromosome"/>
</dbReference>
<keyword evidence="11" id="KW-1185">Reference proteome</keyword>
<dbReference type="RefSeq" id="WP_106682461.1">
    <property type="nucleotide sequence ID" value="NZ_CP027667.1"/>
</dbReference>
<evidence type="ECO:0000259" key="9">
    <source>
        <dbReference type="PROSITE" id="PS51332"/>
    </source>
</evidence>
<dbReference type="EMBL" id="CP027667">
    <property type="protein sequence ID" value="AVO47978.1"/>
    <property type="molecule type" value="Genomic_DNA"/>
</dbReference>
<dbReference type="Gene3D" id="3.40.50.280">
    <property type="entry name" value="Cobalamin-binding domain"/>
    <property type="match status" value="1"/>
</dbReference>
<dbReference type="FunFam" id="3.40.50.280:FF:000002">
    <property type="entry name" value="Methylmalonyl-CoA mutase, mitochondrial"/>
    <property type="match status" value="1"/>
</dbReference>
<dbReference type="InterPro" id="IPR016176">
    <property type="entry name" value="Cbl-dep_enz_cat"/>
</dbReference>
<dbReference type="InterPro" id="IPR006098">
    <property type="entry name" value="MMCoA_mutase_a_cat"/>
</dbReference>
<dbReference type="SUPFAM" id="SSF52242">
    <property type="entry name" value="Cobalamin (vitamin B12)-binding domain"/>
    <property type="match status" value="1"/>
</dbReference>
<dbReference type="KEGG" id="mela:C6568_00915"/>
<dbReference type="SUPFAM" id="SSF51703">
    <property type="entry name" value="Cobalamin (vitamin B12)-dependent enzymes"/>
    <property type="match status" value="1"/>
</dbReference>
<protein>
    <recommendedName>
        <fullName evidence="8">Methylmalonyl-CoA mutase</fullName>
        <ecNumber evidence="3">5.4.99.2</ecNumber>
    </recommendedName>
</protein>
<dbReference type="AlphaFoldDB" id="A0A2R3Q866"/>
<dbReference type="GO" id="GO:0031419">
    <property type="term" value="F:cobalamin binding"/>
    <property type="evidence" value="ECO:0007669"/>
    <property type="project" value="UniProtKB-KW"/>
</dbReference>
<dbReference type="InterPro" id="IPR006159">
    <property type="entry name" value="Acid_CoA_mut_C"/>
</dbReference>
<dbReference type="NCBIfam" id="NF006944">
    <property type="entry name" value="PRK09426.1"/>
    <property type="match status" value="1"/>
</dbReference>
<evidence type="ECO:0000256" key="5">
    <source>
        <dbReference type="ARBA" id="ARBA00022723"/>
    </source>
</evidence>
<dbReference type="CDD" id="cd03679">
    <property type="entry name" value="MM_CoA_mutase_alpha_like"/>
    <property type="match status" value="1"/>
</dbReference>
<dbReference type="Gene3D" id="3.20.20.240">
    <property type="entry name" value="Methylmalonyl-CoA mutase"/>
    <property type="match status" value="1"/>
</dbReference>
<evidence type="ECO:0000256" key="1">
    <source>
        <dbReference type="ARBA" id="ARBA00001922"/>
    </source>
</evidence>
<dbReference type="PROSITE" id="PS00544">
    <property type="entry name" value="METMALONYL_COA_MUTASE"/>
    <property type="match status" value="1"/>
</dbReference>
<dbReference type="InterPro" id="IPR058549">
    <property type="entry name" value="MeMalonylCoA_mutase_a/b_site"/>
</dbReference>
<dbReference type="PANTHER" id="PTHR48101:SF4">
    <property type="entry name" value="METHYLMALONYL-COA MUTASE, MITOCHONDRIAL"/>
    <property type="match status" value="1"/>
</dbReference>
<keyword evidence="7" id="KW-0170">Cobalt</keyword>
<gene>
    <name evidence="10" type="ORF">C6568_00915</name>
</gene>
<accession>A0A2R3Q866</accession>
<keyword evidence="5" id="KW-0479">Metal-binding</keyword>
<dbReference type="Pfam" id="PF01642">
    <property type="entry name" value="MM_CoA_mutase"/>
    <property type="match status" value="1"/>
</dbReference>
<dbReference type="EC" id="5.4.99.2" evidence="3"/>
<evidence type="ECO:0000313" key="11">
    <source>
        <dbReference type="Proteomes" id="UP000237925"/>
    </source>
</evidence>
<evidence type="ECO:0000256" key="8">
    <source>
        <dbReference type="ARBA" id="ARBA00072363"/>
    </source>
</evidence>
<reference evidence="10 11" key="1">
    <citation type="submission" date="2018-03" db="EMBL/GenBank/DDBJ databases">
        <title>Genome sequencing of Melaminivora sp.</title>
        <authorList>
            <person name="Kim S.-J."/>
            <person name="Heo J."/>
            <person name="Ahn J.-H."/>
            <person name="Kwon S.-W."/>
        </authorList>
    </citation>
    <scope>NUCLEOTIDE SEQUENCE [LARGE SCALE GENOMIC DNA]</scope>
    <source>
        <strain evidence="10 11">SC2-9</strain>
    </source>
</reference>
<proteinExistence type="inferred from homology"/>
<sequence>MSQPSAPSFSSASLQDWAKAAAKSAPGGDVQALNWVTPDGITVKPLYTAEDTAGLPHANTLPGFEPYLRGPQATMYAVRPWTIRQYAGFSTAEESNAFYRKALAAGGQGVSVAFDLATHRGYDSDHPRVTGDVGKAGVAIDSVEDMKILFDGIPLDKVSVSMTMNGAVLPVLAGYVVAAEEQGVRQDQLSGTIQNDILKEFMVRNTYIYPPKPSMRIIGDIIEYTARNMPKFNSISISGYHMQEAGANQALELAFTLADGKEYVKTAIAKGMDVDDFAGRLSFFWAIGMNFYLEIAKMRAARLLWCRIMKGFDAKKPKSLMLRTHCQTSGWSLTEQDPYNNVVRTTIEAMAAVFGGTQSLHTNALDEAIALPTEFSARIARNTQLIIQEETHITNVIDPWAGSYMMEKLTQDMADAAWKIIEEVEAMGGMTAAVDSGWAKLKIEAAAAEKQARIDSGKEVIVGVNKYKLAKEDPVDILEVDNVRVRDSQIARLNQIKQKRDAARVNQALAALSSAAESGEGNLLGLAIDAIRARATVGEVSDALEKSFGRHRADTQMVTGVYATAYEGAEGWEKLKGEIDEFAAREGRRPRVMIAKLGQDGHDRGAKVVSTAFADLGYDVDIGPLFQTPEECARQAIENDVHAIGVSTLAAGHKTLVPAIIAALREQGADDIIVFVGGVIPAQDYDFLWQAGVKGIYGPGTPIPASAKDVLEQIKASLAA</sequence>
<evidence type="ECO:0000256" key="2">
    <source>
        <dbReference type="ARBA" id="ARBA00008465"/>
    </source>
</evidence>
<dbReference type="InterPro" id="IPR006158">
    <property type="entry name" value="Cobalamin-bd"/>
</dbReference>
<comment type="cofactor">
    <cofactor evidence="1">
        <name>adenosylcob(III)alamin</name>
        <dbReference type="ChEBI" id="CHEBI:18408"/>
    </cofactor>
</comment>